<name>A0ABQ7QU97_PLUXY</name>
<comment type="caution">
    <text evidence="3">The sequence shown here is derived from an EMBL/GenBank/DDBJ whole genome shotgun (WGS) entry which is preliminary data.</text>
</comment>
<organism evidence="3 4">
    <name type="scientific">Plutella xylostella</name>
    <name type="common">Diamondback moth</name>
    <name type="synonym">Plutella maculipennis</name>
    <dbReference type="NCBI Taxonomy" id="51655"/>
    <lineage>
        <taxon>Eukaryota</taxon>
        <taxon>Metazoa</taxon>
        <taxon>Ecdysozoa</taxon>
        <taxon>Arthropoda</taxon>
        <taxon>Hexapoda</taxon>
        <taxon>Insecta</taxon>
        <taxon>Pterygota</taxon>
        <taxon>Neoptera</taxon>
        <taxon>Endopterygota</taxon>
        <taxon>Lepidoptera</taxon>
        <taxon>Glossata</taxon>
        <taxon>Ditrysia</taxon>
        <taxon>Yponomeutoidea</taxon>
        <taxon>Plutellidae</taxon>
        <taxon>Plutella</taxon>
    </lineage>
</organism>
<reference evidence="3 4" key="1">
    <citation type="submission" date="2021-06" db="EMBL/GenBank/DDBJ databases">
        <title>A haploid diamondback moth (Plutella xylostella L.) genome assembly resolves 31 chromosomes and identifies a diamide resistance mutation.</title>
        <authorList>
            <person name="Ward C.M."/>
            <person name="Perry K.D."/>
            <person name="Baker G."/>
            <person name="Powis K."/>
            <person name="Heckel D.G."/>
            <person name="Baxter S.W."/>
        </authorList>
    </citation>
    <scope>NUCLEOTIDE SEQUENCE [LARGE SCALE GENOMIC DNA]</scope>
    <source>
        <strain evidence="3 4">LV</strain>
        <tissue evidence="3">Single pupa</tissue>
    </source>
</reference>
<evidence type="ECO:0000256" key="1">
    <source>
        <dbReference type="ARBA" id="ARBA00022741"/>
    </source>
</evidence>
<gene>
    <name evidence="3" type="ORF">JYU34_005841</name>
</gene>
<keyword evidence="2" id="KW-0342">GTP-binding</keyword>
<dbReference type="Gene3D" id="3.40.50.300">
    <property type="entry name" value="P-loop containing nucleotide triphosphate hydrolases"/>
    <property type="match status" value="1"/>
</dbReference>
<dbReference type="PANTHER" id="PTHR24073">
    <property type="entry name" value="DRAB5-RELATED"/>
    <property type="match status" value="1"/>
</dbReference>
<feature type="non-terminal residue" evidence="3">
    <location>
        <position position="1"/>
    </location>
</feature>
<dbReference type="EMBL" id="JAHIBW010000008">
    <property type="protein sequence ID" value="KAG7308619.1"/>
    <property type="molecule type" value="Genomic_DNA"/>
</dbReference>
<dbReference type="Pfam" id="PF08477">
    <property type="entry name" value="Roc"/>
    <property type="match status" value="1"/>
</dbReference>
<dbReference type="Proteomes" id="UP000823941">
    <property type="component" value="Chromosome 8"/>
</dbReference>
<protein>
    <recommendedName>
        <fullName evidence="5">Intraflagellar transport protein 22 homolog</fullName>
    </recommendedName>
</protein>
<dbReference type="PRINTS" id="PR00449">
    <property type="entry name" value="RASTRNSFRMNG"/>
</dbReference>
<evidence type="ECO:0000313" key="4">
    <source>
        <dbReference type="Proteomes" id="UP000823941"/>
    </source>
</evidence>
<evidence type="ECO:0000256" key="2">
    <source>
        <dbReference type="ARBA" id="ARBA00023134"/>
    </source>
</evidence>
<sequence>VNNNTVWFKICEDKIVNYLVINLEMHSNKFKIIMIGPSGSGKTSIANFISESLNVEESAPPGPTQGVRIVEFELTDVNIEGKPTTIDIELWDCSGDHRFESCWPALRVGVHGVILVCSPNTINVAERELELLYNYYVSQPKLSAKQCVLFYNCTEEHDEVDSLNLSPTFSKVSQVSVNLKNGGNRLKIDFSNYISSILQTIN</sequence>
<proteinExistence type="predicted"/>
<evidence type="ECO:0000313" key="3">
    <source>
        <dbReference type="EMBL" id="KAG7308619.1"/>
    </source>
</evidence>
<evidence type="ECO:0008006" key="5">
    <source>
        <dbReference type="Google" id="ProtNLM"/>
    </source>
</evidence>
<keyword evidence="4" id="KW-1185">Reference proteome</keyword>
<dbReference type="SUPFAM" id="SSF52540">
    <property type="entry name" value="P-loop containing nucleoside triphosphate hydrolases"/>
    <property type="match status" value="1"/>
</dbReference>
<accession>A0ABQ7QU97</accession>
<keyword evidence="1" id="KW-0547">Nucleotide-binding</keyword>
<dbReference type="InterPro" id="IPR027417">
    <property type="entry name" value="P-loop_NTPase"/>
</dbReference>